<name>A0A964V0S8_9ACTN</name>
<protein>
    <submittedName>
        <fullName evidence="1">Uncharacterized protein</fullName>
    </submittedName>
</protein>
<reference evidence="1" key="1">
    <citation type="submission" date="2020-01" db="EMBL/GenBank/DDBJ databases">
        <title>Whole-genome analyses of novel actinobacteria.</title>
        <authorList>
            <person name="Sahin N."/>
        </authorList>
    </citation>
    <scope>NUCLEOTIDE SEQUENCE</scope>
    <source>
        <strain evidence="1">YC537</strain>
    </source>
</reference>
<gene>
    <name evidence="1" type="ORF">GUY60_27065</name>
</gene>
<keyword evidence="2" id="KW-1185">Reference proteome</keyword>
<dbReference type="AlphaFoldDB" id="A0A964V0S8"/>
<dbReference type="RefSeq" id="WP_161702388.1">
    <property type="nucleotide sequence ID" value="NZ_JAAAHS010000274.1"/>
</dbReference>
<accession>A0A964V0S8</accession>
<organism evidence="1 2">
    <name type="scientific">Streptomyces boluensis</name>
    <dbReference type="NCBI Taxonomy" id="1775135"/>
    <lineage>
        <taxon>Bacteria</taxon>
        <taxon>Bacillati</taxon>
        <taxon>Actinomycetota</taxon>
        <taxon>Actinomycetes</taxon>
        <taxon>Kitasatosporales</taxon>
        <taxon>Streptomycetaceae</taxon>
        <taxon>Streptomyces</taxon>
    </lineage>
</organism>
<evidence type="ECO:0000313" key="1">
    <source>
        <dbReference type="EMBL" id="NBE55020.1"/>
    </source>
</evidence>
<sequence>MDRVEEFAVHEVRGGAEEFEFRTDQWPSVPVPVPVSVPVSAVWKLSAPYATTLPWQAWW</sequence>
<proteinExistence type="predicted"/>
<comment type="caution">
    <text evidence="1">The sequence shown here is derived from an EMBL/GenBank/DDBJ whole genome shotgun (WGS) entry which is preliminary data.</text>
</comment>
<evidence type="ECO:0000313" key="2">
    <source>
        <dbReference type="Proteomes" id="UP000598297"/>
    </source>
</evidence>
<dbReference type="Proteomes" id="UP000598297">
    <property type="component" value="Unassembled WGS sequence"/>
</dbReference>
<dbReference type="EMBL" id="JAAAHS010000274">
    <property type="protein sequence ID" value="NBE55020.1"/>
    <property type="molecule type" value="Genomic_DNA"/>
</dbReference>